<dbReference type="SMART" id="SM00903">
    <property type="entry name" value="Flavin_Reduct"/>
    <property type="match status" value="1"/>
</dbReference>
<dbReference type="SUPFAM" id="SSF50475">
    <property type="entry name" value="FMN-binding split barrel"/>
    <property type="match status" value="1"/>
</dbReference>
<accession>X7FDL7</accession>
<comment type="cofactor">
    <cofactor evidence="1">
        <name>FMN</name>
        <dbReference type="ChEBI" id="CHEBI:58210"/>
    </cofactor>
</comment>
<protein>
    <submittedName>
        <fullName evidence="6">Flavin reductase</fullName>
    </submittedName>
</protein>
<keyword evidence="7" id="KW-1185">Reference proteome</keyword>
<dbReference type="Proteomes" id="UP000023430">
    <property type="component" value="Unassembled WGS sequence"/>
</dbReference>
<keyword evidence="2" id="KW-0285">Flavoprotein</keyword>
<organism evidence="6 7">
    <name type="scientific">Roseivivax isoporae LMG 25204</name>
    <dbReference type="NCBI Taxonomy" id="1449351"/>
    <lineage>
        <taxon>Bacteria</taxon>
        <taxon>Pseudomonadati</taxon>
        <taxon>Pseudomonadota</taxon>
        <taxon>Alphaproteobacteria</taxon>
        <taxon>Rhodobacterales</taxon>
        <taxon>Roseobacteraceae</taxon>
        <taxon>Roseivivax</taxon>
    </lineage>
</organism>
<dbReference type="GO" id="GO:0010181">
    <property type="term" value="F:FMN binding"/>
    <property type="evidence" value="ECO:0007669"/>
    <property type="project" value="InterPro"/>
</dbReference>
<name>X7FDL7_9RHOB</name>
<reference evidence="6 7" key="1">
    <citation type="submission" date="2014-01" db="EMBL/GenBank/DDBJ databases">
        <title>Roseivivax isoporae LMG 25204 Genome Sequencing.</title>
        <authorList>
            <person name="Lai Q."/>
            <person name="Li G."/>
            <person name="Shao Z."/>
        </authorList>
    </citation>
    <scope>NUCLEOTIDE SEQUENCE [LARGE SCALE GENOMIC DNA]</scope>
    <source>
        <strain evidence="6 7">LMG 25204</strain>
    </source>
</reference>
<evidence type="ECO:0000256" key="4">
    <source>
        <dbReference type="ARBA" id="ARBA00038054"/>
    </source>
</evidence>
<evidence type="ECO:0000313" key="7">
    <source>
        <dbReference type="Proteomes" id="UP000023430"/>
    </source>
</evidence>
<evidence type="ECO:0000313" key="6">
    <source>
        <dbReference type="EMBL" id="ETX30858.1"/>
    </source>
</evidence>
<proteinExistence type="inferred from homology"/>
<evidence type="ECO:0000256" key="2">
    <source>
        <dbReference type="ARBA" id="ARBA00022630"/>
    </source>
</evidence>
<dbReference type="STRING" id="1449351.RISW2_00330"/>
<comment type="similarity">
    <text evidence="4">Belongs to the flavoredoxin family.</text>
</comment>
<dbReference type="PANTHER" id="PTHR33798">
    <property type="entry name" value="FLAVOPROTEIN OXYGENASE"/>
    <property type="match status" value="1"/>
</dbReference>
<feature type="domain" description="Flavin reductase like" evidence="5">
    <location>
        <begin position="21"/>
        <end position="171"/>
    </location>
</feature>
<evidence type="ECO:0000256" key="1">
    <source>
        <dbReference type="ARBA" id="ARBA00001917"/>
    </source>
</evidence>
<comment type="caution">
    <text evidence="6">The sequence shown here is derived from an EMBL/GenBank/DDBJ whole genome shotgun (WGS) entry which is preliminary data.</text>
</comment>
<evidence type="ECO:0000256" key="3">
    <source>
        <dbReference type="ARBA" id="ARBA00022643"/>
    </source>
</evidence>
<dbReference type="PATRIC" id="fig|1449351.3.peg.65"/>
<dbReference type="InterPro" id="IPR012349">
    <property type="entry name" value="Split_barrel_FMN-bd"/>
</dbReference>
<keyword evidence="3" id="KW-0288">FMN</keyword>
<dbReference type="PANTHER" id="PTHR33798:SF5">
    <property type="entry name" value="FLAVIN REDUCTASE LIKE DOMAIN-CONTAINING PROTEIN"/>
    <property type="match status" value="1"/>
</dbReference>
<dbReference type="RefSeq" id="WP_043765135.1">
    <property type="nucleotide sequence ID" value="NZ_JAME01000001.1"/>
</dbReference>
<gene>
    <name evidence="6" type="ORF">RISW2_00330</name>
</gene>
<dbReference type="AlphaFoldDB" id="X7FDL7"/>
<dbReference type="eggNOG" id="COG1853">
    <property type="taxonomic scope" value="Bacteria"/>
</dbReference>
<dbReference type="Gene3D" id="2.30.110.10">
    <property type="entry name" value="Electron Transport, Fmn-binding Protein, Chain A"/>
    <property type="match status" value="1"/>
</dbReference>
<evidence type="ECO:0000259" key="5">
    <source>
        <dbReference type="SMART" id="SM00903"/>
    </source>
</evidence>
<sequence length="218" mass="24288">MDFDFTRLPPQDRYRLLTNFVGPRPIALVTTRSEAGHLNGAPMSFFNVFSQDPPIVILGIQSRPDGVEKDTLRNIRRTSEFCVNMVDMELAEGMILCGVNFAPEVDEPAFAGLGTRPCRQIGADYVARTPCAMECRVERIIDYPRRAIILGEVVEMTVRDDCLDASGRYVDPAVYQPLARLHADNYVVADRQFELKKPAEAAEWEAAPQAAPRKAGAE</sequence>
<dbReference type="EMBL" id="JAME01000001">
    <property type="protein sequence ID" value="ETX30858.1"/>
    <property type="molecule type" value="Genomic_DNA"/>
</dbReference>
<dbReference type="OrthoDB" id="9783347at2"/>
<dbReference type="Pfam" id="PF01613">
    <property type="entry name" value="Flavin_Reduct"/>
    <property type="match status" value="1"/>
</dbReference>
<dbReference type="GO" id="GO:0016646">
    <property type="term" value="F:oxidoreductase activity, acting on the CH-NH group of donors, NAD or NADP as acceptor"/>
    <property type="evidence" value="ECO:0007669"/>
    <property type="project" value="UniProtKB-ARBA"/>
</dbReference>
<dbReference type="InterPro" id="IPR002563">
    <property type="entry name" value="Flavin_Rdtase-like_dom"/>
</dbReference>